<dbReference type="InterPro" id="IPR036691">
    <property type="entry name" value="Endo/exonu/phosph_ase_sf"/>
</dbReference>
<accession>A0A834HPG3</accession>
<evidence type="ECO:0000256" key="4">
    <source>
        <dbReference type="ARBA" id="ARBA00007092"/>
    </source>
</evidence>
<dbReference type="OrthoDB" id="498125at2759"/>
<comment type="subcellular location">
    <subcellularLocation>
        <location evidence="3">Nucleus</location>
    </subcellularLocation>
</comment>
<keyword evidence="16" id="KW-0812">Transmembrane</keyword>
<feature type="binding site" evidence="12">
    <location>
        <position position="254"/>
    </location>
    <ligand>
        <name>Mg(2+)</name>
        <dbReference type="ChEBI" id="CHEBI:18420"/>
        <label>1</label>
    </ligand>
</feature>
<feature type="domain" description="Endonuclease/exonuclease/phosphatase" evidence="17">
    <location>
        <begin position="224"/>
        <end position="464"/>
    </location>
</feature>
<dbReference type="EC" id="3.1.-.-" evidence="14"/>
<comment type="cofactor">
    <cofactor evidence="2">
        <name>Mn(2+)</name>
        <dbReference type="ChEBI" id="CHEBI:29035"/>
    </cofactor>
</comment>
<dbReference type="GO" id="GO:0008081">
    <property type="term" value="F:phosphoric diester hydrolase activity"/>
    <property type="evidence" value="ECO:0007669"/>
    <property type="project" value="TreeGrafter"/>
</dbReference>
<comment type="caution">
    <text evidence="18">The sequence shown here is derived from an EMBL/GenBank/DDBJ whole genome shotgun (WGS) entry which is preliminary data.</text>
</comment>
<evidence type="ECO:0000256" key="12">
    <source>
        <dbReference type="PIRSR" id="PIRSR604808-2"/>
    </source>
</evidence>
<evidence type="ECO:0000256" key="6">
    <source>
        <dbReference type="ARBA" id="ARBA00022763"/>
    </source>
</evidence>
<dbReference type="Proteomes" id="UP000625711">
    <property type="component" value="Unassembled WGS sequence"/>
</dbReference>
<organism evidence="18 19">
    <name type="scientific">Rhynchophorus ferrugineus</name>
    <name type="common">Red palm weevil</name>
    <name type="synonym">Curculio ferrugineus</name>
    <dbReference type="NCBI Taxonomy" id="354439"/>
    <lineage>
        <taxon>Eukaryota</taxon>
        <taxon>Metazoa</taxon>
        <taxon>Ecdysozoa</taxon>
        <taxon>Arthropoda</taxon>
        <taxon>Hexapoda</taxon>
        <taxon>Insecta</taxon>
        <taxon>Pterygota</taxon>
        <taxon>Neoptera</taxon>
        <taxon>Endopterygota</taxon>
        <taxon>Coleoptera</taxon>
        <taxon>Polyphaga</taxon>
        <taxon>Cucujiformia</taxon>
        <taxon>Curculionidae</taxon>
        <taxon>Dryophthorinae</taxon>
        <taxon>Rhynchophorus</taxon>
    </lineage>
</organism>
<feature type="region of interest" description="Disordered" evidence="15">
    <location>
        <begin position="60"/>
        <end position="213"/>
    </location>
</feature>
<dbReference type="PROSITE" id="PS00726">
    <property type="entry name" value="AP_NUCLEASE_F1_1"/>
    <property type="match status" value="1"/>
</dbReference>
<dbReference type="GO" id="GO:0005634">
    <property type="term" value="C:nucleus"/>
    <property type="evidence" value="ECO:0007669"/>
    <property type="project" value="UniProtKB-SubCell"/>
</dbReference>
<dbReference type="SUPFAM" id="SSF56219">
    <property type="entry name" value="DNase I-like"/>
    <property type="match status" value="1"/>
</dbReference>
<keyword evidence="8 12" id="KW-0460">Magnesium</keyword>
<evidence type="ECO:0000313" key="19">
    <source>
        <dbReference type="Proteomes" id="UP000625711"/>
    </source>
</evidence>
<name>A0A834HPG3_RHYFE</name>
<dbReference type="GO" id="GO:0003677">
    <property type="term" value="F:DNA binding"/>
    <property type="evidence" value="ECO:0007669"/>
    <property type="project" value="InterPro"/>
</dbReference>
<dbReference type="GO" id="GO:0008311">
    <property type="term" value="F:double-stranded DNA 3'-5' DNA exonuclease activity"/>
    <property type="evidence" value="ECO:0007669"/>
    <property type="project" value="UniProtKB-EC"/>
</dbReference>
<feature type="active site" description="Proton acceptor" evidence="11">
    <location>
        <position position="464"/>
    </location>
</feature>
<keyword evidence="16" id="KW-1133">Transmembrane helix</keyword>
<feature type="active site" description="Proton donor/acceptor" evidence="11">
    <location>
        <position position="366"/>
    </location>
</feature>
<dbReference type="Pfam" id="PF03372">
    <property type="entry name" value="Exo_endo_phos"/>
    <property type="match status" value="1"/>
</dbReference>
<dbReference type="InterPro" id="IPR004808">
    <property type="entry name" value="AP_endonuc_1"/>
</dbReference>
<keyword evidence="10" id="KW-0539">Nucleus</keyword>
<dbReference type="InterPro" id="IPR005135">
    <property type="entry name" value="Endo/exonuclease/phosphatase"/>
</dbReference>
<evidence type="ECO:0000256" key="1">
    <source>
        <dbReference type="ARBA" id="ARBA00000493"/>
    </source>
</evidence>
<evidence type="ECO:0000256" key="2">
    <source>
        <dbReference type="ARBA" id="ARBA00001936"/>
    </source>
</evidence>
<feature type="compositionally biased region" description="Basic and acidic residues" evidence="15">
    <location>
        <begin position="96"/>
        <end position="107"/>
    </location>
</feature>
<keyword evidence="12" id="KW-0464">Manganese</keyword>
<keyword evidence="16" id="KW-0472">Membrane</keyword>
<feature type="site" description="Interaction with DNA substrate" evidence="13">
    <location>
        <position position="464"/>
    </location>
</feature>
<dbReference type="GO" id="GO:0006284">
    <property type="term" value="P:base-excision repair"/>
    <property type="evidence" value="ECO:0007669"/>
    <property type="project" value="TreeGrafter"/>
</dbReference>
<dbReference type="CDD" id="cd09087">
    <property type="entry name" value="Ape1-like_AP-endo"/>
    <property type="match status" value="1"/>
</dbReference>
<evidence type="ECO:0000259" key="17">
    <source>
        <dbReference type="Pfam" id="PF03372"/>
    </source>
</evidence>
<dbReference type="Gene3D" id="3.60.10.10">
    <property type="entry name" value="Endonuclease/exonuclease/phosphatase"/>
    <property type="match status" value="1"/>
</dbReference>
<dbReference type="GO" id="GO:0003906">
    <property type="term" value="F:DNA-(apurinic or apyrimidinic site) endonuclease activity"/>
    <property type="evidence" value="ECO:0007669"/>
    <property type="project" value="TreeGrafter"/>
</dbReference>
<evidence type="ECO:0000256" key="13">
    <source>
        <dbReference type="PIRSR" id="PIRSR604808-3"/>
    </source>
</evidence>
<evidence type="ECO:0000256" key="10">
    <source>
        <dbReference type="ARBA" id="ARBA00023242"/>
    </source>
</evidence>
<feature type="site" description="Important for catalytic activity" evidence="13">
    <location>
        <position position="438"/>
    </location>
</feature>
<dbReference type="InterPro" id="IPR020847">
    <property type="entry name" value="AP_endonuclease_F1_BS"/>
</dbReference>
<dbReference type="PANTHER" id="PTHR22748">
    <property type="entry name" value="AP ENDONUCLEASE"/>
    <property type="match status" value="1"/>
</dbReference>
<dbReference type="PANTHER" id="PTHR22748:SF6">
    <property type="entry name" value="DNA-(APURINIC OR APYRIMIDINIC SITE) ENDONUCLEASE"/>
    <property type="match status" value="1"/>
</dbReference>
<feature type="binding site" evidence="12">
    <location>
        <position position="226"/>
    </location>
    <ligand>
        <name>Mg(2+)</name>
        <dbReference type="ChEBI" id="CHEBI:18420"/>
        <label>1</label>
    </ligand>
</feature>
<evidence type="ECO:0000256" key="7">
    <source>
        <dbReference type="ARBA" id="ARBA00022801"/>
    </source>
</evidence>
<proteinExistence type="inferred from homology"/>
<keyword evidence="19" id="KW-1185">Reference proteome</keyword>
<feature type="binding site" evidence="12">
    <location>
        <position position="368"/>
    </location>
    <ligand>
        <name>Mg(2+)</name>
        <dbReference type="ChEBI" id="CHEBI:18420"/>
        <label>1</label>
    </ligand>
</feature>
<evidence type="ECO:0000256" key="15">
    <source>
        <dbReference type="SAM" id="MobiDB-lite"/>
    </source>
</evidence>
<feature type="compositionally biased region" description="Polar residues" evidence="15">
    <location>
        <begin position="193"/>
        <end position="213"/>
    </location>
</feature>
<comment type="similarity">
    <text evidence="4 14">Belongs to the DNA repair enzymes AP/ExoA family.</text>
</comment>
<evidence type="ECO:0000256" key="8">
    <source>
        <dbReference type="ARBA" id="ARBA00022842"/>
    </source>
</evidence>
<keyword evidence="5 12" id="KW-0479">Metal-binding</keyword>
<evidence type="ECO:0000256" key="9">
    <source>
        <dbReference type="ARBA" id="ARBA00023204"/>
    </source>
</evidence>
<keyword evidence="7" id="KW-0378">Hydrolase</keyword>
<feature type="binding site" evidence="12">
    <location>
        <position position="464"/>
    </location>
    <ligand>
        <name>Mg(2+)</name>
        <dbReference type="ChEBI" id="CHEBI:18420"/>
        <label>1</label>
    </ligand>
</feature>
<dbReference type="EMBL" id="JAACXV010014612">
    <property type="protein sequence ID" value="KAF7265464.1"/>
    <property type="molecule type" value="Genomic_DNA"/>
</dbReference>
<feature type="compositionally biased region" description="Basic and acidic residues" evidence="15">
    <location>
        <begin position="162"/>
        <end position="175"/>
    </location>
</feature>
<feature type="compositionally biased region" description="Low complexity" evidence="15">
    <location>
        <begin position="176"/>
        <end position="187"/>
    </location>
</feature>
<dbReference type="AlphaFoldDB" id="A0A834HPG3"/>
<comment type="cofactor">
    <cofactor evidence="12 14">
        <name>Mg(2+)</name>
        <dbReference type="ChEBI" id="CHEBI:18420"/>
    </cofactor>
    <cofactor evidence="12 14">
        <name>Mn(2+)</name>
        <dbReference type="ChEBI" id="CHEBI:29035"/>
    </cofactor>
    <text evidence="12 14">Probably binds two magnesium or manganese ions per subunit.</text>
</comment>
<keyword evidence="6 14" id="KW-0227">DNA damage</keyword>
<evidence type="ECO:0000256" key="11">
    <source>
        <dbReference type="PIRSR" id="PIRSR604808-1"/>
    </source>
</evidence>
<feature type="site" description="Transition state stabilizer" evidence="13">
    <location>
        <position position="368"/>
    </location>
</feature>
<dbReference type="GO" id="GO:0046872">
    <property type="term" value="F:metal ion binding"/>
    <property type="evidence" value="ECO:0007669"/>
    <property type="project" value="UniProtKB-KW"/>
</dbReference>
<evidence type="ECO:0000256" key="14">
    <source>
        <dbReference type="RuleBase" id="RU362131"/>
    </source>
</evidence>
<evidence type="ECO:0000256" key="5">
    <source>
        <dbReference type="ARBA" id="ARBA00022723"/>
    </source>
</evidence>
<sequence>MIFHEGSWIDSLFWRFFLVVIFVSIRLRTRLVPLKEAMPPKKKPTKKTADVNDEVVEPVTKTRGARAAKLTKITKTPIDNEEEEEQPKKSTRAVRNKADPPIKTESKSKKKNSKENGAIQPDENGVDENKGKETKRNTKRKVAEKAENVENSSVTPKKKKIVKEDGKKDTKKAKDTAATNKKATAGTKEAKPAQNQTSTKWNTIDFGNSKKSANGETNNFKITSWNVDGIRAWLKKGGLNIIEHDNPDILCLQETKCSEEKLPEEVTDLEGYHQYWCSSDKEGYAGVGVYTKEEPISVVKGIGDKEQDNEGRCLTLEYDKFYLVNVYVPNAGRGLVTLPKRLNFNESFKAYIKKLDKKKPVIVCGDMNVAHNEIDLKNPKTNKKNAGFTQEERDGMTDFLSDGYIDSLRELYPDQEEIYTFWSYMSNARAKNIGWRLDYFIYSERIKDLICDSVVRSEVYGSDHCPISLFIHF</sequence>
<evidence type="ECO:0000256" key="3">
    <source>
        <dbReference type="ARBA" id="ARBA00004123"/>
    </source>
</evidence>
<protein>
    <recommendedName>
        <fullName evidence="14">DNA-(apurinic or apyrimidinic site) endonuclease</fullName>
        <ecNumber evidence="14">3.1.-.-</ecNumber>
    </recommendedName>
</protein>
<dbReference type="NCBIfam" id="TIGR00195">
    <property type="entry name" value="exoDNase_III"/>
    <property type="match status" value="1"/>
</dbReference>
<comment type="catalytic activity">
    <reaction evidence="1">
        <text>Exonucleolytic cleavage in the 3'- to 5'-direction to yield nucleoside 5'-phosphates.</text>
        <dbReference type="EC" id="3.1.11.2"/>
    </reaction>
</comment>
<evidence type="ECO:0000313" key="18">
    <source>
        <dbReference type="EMBL" id="KAF7265464.1"/>
    </source>
</evidence>
<feature type="transmembrane region" description="Helical" evidence="16">
    <location>
        <begin position="12"/>
        <end position="29"/>
    </location>
</feature>
<evidence type="ECO:0000256" key="16">
    <source>
        <dbReference type="SAM" id="Phobius"/>
    </source>
</evidence>
<dbReference type="NCBIfam" id="TIGR00633">
    <property type="entry name" value="xth"/>
    <property type="match status" value="1"/>
</dbReference>
<dbReference type="PROSITE" id="PS51435">
    <property type="entry name" value="AP_NUCLEASE_F1_4"/>
    <property type="match status" value="1"/>
</dbReference>
<dbReference type="FunFam" id="3.60.10.10:FF:000009">
    <property type="entry name" value="DNA-(apurinic or apyrimidinic site) lyase"/>
    <property type="match status" value="1"/>
</dbReference>
<feature type="binding site" evidence="12">
    <location>
        <position position="366"/>
    </location>
    <ligand>
        <name>Mg(2+)</name>
        <dbReference type="ChEBI" id="CHEBI:18420"/>
        <label>1</label>
    </ligand>
</feature>
<feature type="compositionally biased region" description="Basic and acidic residues" evidence="15">
    <location>
        <begin position="127"/>
        <end position="148"/>
    </location>
</feature>
<feature type="active site" evidence="11">
    <location>
        <position position="327"/>
    </location>
</feature>
<keyword evidence="9 14" id="KW-0234">DNA repair</keyword>
<gene>
    <name evidence="18" type="ORF">GWI33_021119</name>
</gene>
<reference evidence="18" key="1">
    <citation type="submission" date="2020-08" db="EMBL/GenBank/DDBJ databases">
        <title>Genome sequencing and assembly of the red palm weevil Rhynchophorus ferrugineus.</title>
        <authorList>
            <person name="Dias G.B."/>
            <person name="Bergman C.M."/>
            <person name="Manee M."/>
        </authorList>
    </citation>
    <scope>NUCLEOTIDE SEQUENCE</scope>
    <source>
        <strain evidence="18">AA-2017</strain>
        <tissue evidence="18">Whole larva</tissue>
    </source>
</reference>
<feature type="binding site" evidence="12">
    <location>
        <position position="463"/>
    </location>
    <ligand>
        <name>Mg(2+)</name>
        <dbReference type="ChEBI" id="CHEBI:18420"/>
        <label>1</label>
    </ligand>
</feature>